<dbReference type="InterPro" id="IPR023395">
    <property type="entry name" value="MCP_dom_sf"/>
</dbReference>
<dbReference type="eggNOG" id="KOG0762">
    <property type="taxonomic scope" value="Eukaryota"/>
</dbReference>
<dbReference type="GO" id="GO:0022857">
    <property type="term" value="F:transmembrane transporter activity"/>
    <property type="evidence" value="ECO:0000318"/>
    <property type="project" value="GO_Central"/>
</dbReference>
<evidence type="ECO:0008006" key="13">
    <source>
        <dbReference type="Google" id="ProtNLM"/>
    </source>
</evidence>
<keyword evidence="4 9" id="KW-0812">Transmembrane</keyword>
<gene>
    <name evidence="11" type="ORF">MONBRDRAFT_23012</name>
</gene>
<dbReference type="InterPro" id="IPR050567">
    <property type="entry name" value="Mitochondrial_Carrier"/>
</dbReference>
<dbReference type="PANTHER" id="PTHR45624:SF10">
    <property type="entry name" value="SLC (SOLUTE CARRIER) HOMOLOG"/>
    <property type="match status" value="1"/>
</dbReference>
<dbReference type="InterPro" id="IPR018108">
    <property type="entry name" value="MCP_transmembrane"/>
</dbReference>
<feature type="repeat" description="Solcar" evidence="9">
    <location>
        <begin position="88"/>
        <end position="175"/>
    </location>
</feature>
<dbReference type="Pfam" id="PF00153">
    <property type="entry name" value="Mito_carr"/>
    <property type="match status" value="3"/>
</dbReference>
<evidence type="ECO:0000256" key="5">
    <source>
        <dbReference type="ARBA" id="ARBA00022737"/>
    </source>
</evidence>
<keyword evidence="12" id="KW-1185">Reference proteome</keyword>
<accession>A9USR4</accession>
<dbReference type="AlphaFoldDB" id="A9USR4"/>
<evidence type="ECO:0000256" key="6">
    <source>
        <dbReference type="ARBA" id="ARBA00022989"/>
    </source>
</evidence>
<name>A9USR4_MONBE</name>
<keyword evidence="8 9" id="KW-0472">Membrane</keyword>
<evidence type="ECO:0000256" key="8">
    <source>
        <dbReference type="ARBA" id="ARBA00023136"/>
    </source>
</evidence>
<evidence type="ECO:0000256" key="1">
    <source>
        <dbReference type="ARBA" id="ARBA00004225"/>
    </source>
</evidence>
<dbReference type="PANTHER" id="PTHR45624">
    <property type="entry name" value="MITOCHONDRIAL BASIC AMINO ACIDS TRANSPORTER-RELATED"/>
    <property type="match status" value="1"/>
</dbReference>
<sequence length="279" mass="30128">MSLGTPGSQVRLQTAHTPGATIMGTVLNIARQDGLLAFYRGVGPPLLGVGALNAILFSAYGATSRLLSAGAHRDSHSYGVIMASGSSNWVHISASPGTVAGGFCSLISTPTELLKCRVQLAQREGHGQTSTWRELVKIFRTKGPQGVFKGTGITMLRDAPSFGAYFIIYEYFRRLTYRLEAGPVEAFAVAIFNGGMAGALSWLTVYPLDVIKTHLQTQDLDRPRYTGVVDCARQLYRTHGLRVFGNGLASCLLRAFPLNGVTFAVYELSSNLLKDYCNI</sequence>
<dbReference type="KEGG" id="mbr:MONBRDRAFT_23012"/>
<dbReference type="Proteomes" id="UP000001357">
    <property type="component" value="Unassembled WGS sequence"/>
</dbReference>
<comment type="subcellular location">
    <subcellularLocation>
        <location evidence="1">Mitochondrion membrane</location>
        <topology evidence="1">Multi-pass membrane protein</topology>
    </subcellularLocation>
</comment>
<evidence type="ECO:0000256" key="2">
    <source>
        <dbReference type="ARBA" id="ARBA00006375"/>
    </source>
</evidence>
<reference evidence="11 12" key="1">
    <citation type="journal article" date="2008" name="Nature">
        <title>The genome of the choanoflagellate Monosiga brevicollis and the origin of metazoans.</title>
        <authorList>
            <consortium name="JGI Sequencing"/>
            <person name="King N."/>
            <person name="Westbrook M.J."/>
            <person name="Young S.L."/>
            <person name="Kuo A."/>
            <person name="Abedin M."/>
            <person name="Chapman J."/>
            <person name="Fairclough S."/>
            <person name="Hellsten U."/>
            <person name="Isogai Y."/>
            <person name="Letunic I."/>
            <person name="Marr M."/>
            <person name="Pincus D."/>
            <person name="Putnam N."/>
            <person name="Rokas A."/>
            <person name="Wright K.J."/>
            <person name="Zuzow R."/>
            <person name="Dirks W."/>
            <person name="Good M."/>
            <person name="Goodstein D."/>
            <person name="Lemons D."/>
            <person name="Li W."/>
            <person name="Lyons J.B."/>
            <person name="Morris A."/>
            <person name="Nichols S."/>
            <person name="Richter D.J."/>
            <person name="Salamov A."/>
            <person name="Bork P."/>
            <person name="Lim W.A."/>
            <person name="Manning G."/>
            <person name="Miller W.T."/>
            <person name="McGinnis W."/>
            <person name="Shapiro H."/>
            <person name="Tjian R."/>
            <person name="Grigoriev I.V."/>
            <person name="Rokhsar D."/>
        </authorList>
    </citation>
    <scope>NUCLEOTIDE SEQUENCE [LARGE SCALE GENOMIC DNA]</scope>
    <source>
        <strain evidence="12">MX1 / ATCC 50154</strain>
    </source>
</reference>
<dbReference type="GO" id="GO:0031966">
    <property type="term" value="C:mitochondrial membrane"/>
    <property type="evidence" value="ECO:0007669"/>
    <property type="project" value="UniProtKB-SubCell"/>
</dbReference>
<dbReference type="Gene3D" id="1.50.40.10">
    <property type="entry name" value="Mitochondrial carrier domain"/>
    <property type="match status" value="1"/>
</dbReference>
<feature type="repeat" description="Solcar" evidence="9">
    <location>
        <begin position="185"/>
        <end position="272"/>
    </location>
</feature>
<keyword evidence="6" id="KW-1133">Transmembrane helix</keyword>
<dbReference type="PROSITE" id="PS50920">
    <property type="entry name" value="SOLCAR"/>
    <property type="match status" value="3"/>
</dbReference>
<feature type="repeat" description="Solcar" evidence="9">
    <location>
        <begin position="1"/>
        <end position="66"/>
    </location>
</feature>
<dbReference type="GeneID" id="5888236"/>
<evidence type="ECO:0000313" key="12">
    <source>
        <dbReference type="Proteomes" id="UP000001357"/>
    </source>
</evidence>
<evidence type="ECO:0000256" key="4">
    <source>
        <dbReference type="ARBA" id="ARBA00022692"/>
    </source>
</evidence>
<dbReference type="SUPFAM" id="SSF103506">
    <property type="entry name" value="Mitochondrial carrier"/>
    <property type="match status" value="1"/>
</dbReference>
<proteinExistence type="inferred from homology"/>
<evidence type="ECO:0000256" key="9">
    <source>
        <dbReference type="PROSITE-ProRule" id="PRU00282"/>
    </source>
</evidence>
<keyword evidence="3 10" id="KW-0813">Transport</keyword>
<organism evidence="11 12">
    <name type="scientific">Monosiga brevicollis</name>
    <name type="common">Choanoflagellate</name>
    <dbReference type="NCBI Taxonomy" id="81824"/>
    <lineage>
        <taxon>Eukaryota</taxon>
        <taxon>Choanoflagellata</taxon>
        <taxon>Craspedida</taxon>
        <taxon>Salpingoecidae</taxon>
        <taxon>Monosiga</taxon>
    </lineage>
</organism>
<dbReference type="EMBL" id="CH991544">
    <property type="protein sequence ID" value="EDQ92149.1"/>
    <property type="molecule type" value="Genomic_DNA"/>
</dbReference>
<evidence type="ECO:0000256" key="10">
    <source>
        <dbReference type="RuleBase" id="RU000488"/>
    </source>
</evidence>
<keyword evidence="7" id="KW-0496">Mitochondrion</keyword>
<protein>
    <recommendedName>
        <fullName evidence="13">Mitochondrial carrier protein</fullName>
    </recommendedName>
</protein>
<dbReference type="GO" id="GO:0005739">
    <property type="term" value="C:mitochondrion"/>
    <property type="evidence" value="ECO:0000318"/>
    <property type="project" value="GO_Central"/>
</dbReference>
<dbReference type="InParanoid" id="A9USR4"/>
<evidence type="ECO:0000313" key="11">
    <source>
        <dbReference type="EMBL" id="EDQ92149.1"/>
    </source>
</evidence>
<evidence type="ECO:0000256" key="3">
    <source>
        <dbReference type="ARBA" id="ARBA00022448"/>
    </source>
</evidence>
<dbReference type="OMA" id="PICAPVE"/>
<keyword evidence="5" id="KW-0677">Repeat</keyword>
<comment type="similarity">
    <text evidence="2 10">Belongs to the mitochondrial carrier (TC 2.A.29) family.</text>
</comment>
<evidence type="ECO:0000256" key="7">
    <source>
        <dbReference type="ARBA" id="ARBA00023128"/>
    </source>
</evidence>
<dbReference type="RefSeq" id="XP_001743435.1">
    <property type="nucleotide sequence ID" value="XM_001743383.1"/>
</dbReference>